<gene>
    <name evidence="1" type="ORF">Enr8_17020</name>
</gene>
<name>A0A5C5V6W0_9BACT</name>
<protein>
    <submittedName>
        <fullName evidence="1">Uncharacterized protein</fullName>
    </submittedName>
</protein>
<dbReference type="EMBL" id="SJPF01000002">
    <property type="protein sequence ID" value="TWT34308.1"/>
    <property type="molecule type" value="Genomic_DNA"/>
</dbReference>
<keyword evidence="2" id="KW-1185">Reference proteome</keyword>
<reference evidence="1 2" key="1">
    <citation type="submission" date="2019-02" db="EMBL/GenBank/DDBJ databases">
        <title>Deep-cultivation of Planctomycetes and their phenomic and genomic characterization uncovers novel biology.</title>
        <authorList>
            <person name="Wiegand S."/>
            <person name="Jogler M."/>
            <person name="Boedeker C."/>
            <person name="Pinto D."/>
            <person name="Vollmers J."/>
            <person name="Rivas-Marin E."/>
            <person name="Kohn T."/>
            <person name="Peeters S.H."/>
            <person name="Heuer A."/>
            <person name="Rast P."/>
            <person name="Oberbeckmann S."/>
            <person name="Bunk B."/>
            <person name="Jeske O."/>
            <person name="Meyerdierks A."/>
            <person name="Storesund J.E."/>
            <person name="Kallscheuer N."/>
            <person name="Luecker S."/>
            <person name="Lage O.M."/>
            <person name="Pohl T."/>
            <person name="Merkel B.J."/>
            <person name="Hornburger P."/>
            <person name="Mueller R.-W."/>
            <person name="Bruemmer F."/>
            <person name="Labrenz M."/>
            <person name="Spormann A.M."/>
            <person name="Op Den Camp H."/>
            <person name="Overmann J."/>
            <person name="Amann R."/>
            <person name="Jetten M.S.M."/>
            <person name="Mascher T."/>
            <person name="Medema M.H."/>
            <person name="Devos D.P."/>
            <person name="Kaster A.-K."/>
            <person name="Ovreas L."/>
            <person name="Rohde M."/>
            <person name="Galperin M.Y."/>
            <person name="Jogler C."/>
        </authorList>
    </citation>
    <scope>NUCLEOTIDE SEQUENCE [LARGE SCALE GENOMIC DNA]</scope>
    <source>
        <strain evidence="1 2">Enr8</strain>
    </source>
</reference>
<organism evidence="1 2">
    <name type="scientific">Blastopirellula retiformator</name>
    <dbReference type="NCBI Taxonomy" id="2527970"/>
    <lineage>
        <taxon>Bacteria</taxon>
        <taxon>Pseudomonadati</taxon>
        <taxon>Planctomycetota</taxon>
        <taxon>Planctomycetia</taxon>
        <taxon>Pirellulales</taxon>
        <taxon>Pirellulaceae</taxon>
        <taxon>Blastopirellula</taxon>
    </lineage>
</organism>
<sequence>MFGKLLDACLEVKEESASGSVEEIELDRGSWKNTVADDSGTRTSAVTKMIDKAHGNMVDFVLGTITGVPWNATEVRRRQKKWRGRVHFPFGCE</sequence>
<proteinExistence type="predicted"/>
<accession>A0A5C5V6W0</accession>
<dbReference type="Proteomes" id="UP000318878">
    <property type="component" value="Unassembled WGS sequence"/>
</dbReference>
<evidence type="ECO:0000313" key="1">
    <source>
        <dbReference type="EMBL" id="TWT34308.1"/>
    </source>
</evidence>
<comment type="caution">
    <text evidence="1">The sequence shown here is derived from an EMBL/GenBank/DDBJ whole genome shotgun (WGS) entry which is preliminary data.</text>
</comment>
<dbReference type="RefSeq" id="WP_146430419.1">
    <property type="nucleotide sequence ID" value="NZ_SJPF01000002.1"/>
</dbReference>
<evidence type="ECO:0000313" key="2">
    <source>
        <dbReference type="Proteomes" id="UP000318878"/>
    </source>
</evidence>
<dbReference type="AlphaFoldDB" id="A0A5C5V6W0"/>